<evidence type="ECO:0000313" key="2">
    <source>
        <dbReference type="EMBL" id="GAA0572281.1"/>
    </source>
</evidence>
<dbReference type="PANTHER" id="PTHR47515">
    <property type="entry name" value="LOW CALCIUM RESPONSE LOCUS PROTEIN T"/>
    <property type="match status" value="1"/>
</dbReference>
<evidence type="ECO:0000259" key="1">
    <source>
        <dbReference type="PROSITE" id="PS50994"/>
    </source>
</evidence>
<protein>
    <recommendedName>
        <fullName evidence="1">Integrase catalytic domain-containing protein</fullName>
    </recommendedName>
</protein>
<dbReference type="NCBIfam" id="NF033516">
    <property type="entry name" value="transpos_IS3"/>
    <property type="match status" value="1"/>
</dbReference>
<comment type="caution">
    <text evidence="2">The sequence shown here is derived from an EMBL/GenBank/DDBJ whole genome shotgun (WGS) entry which is preliminary data.</text>
</comment>
<evidence type="ECO:0000313" key="3">
    <source>
        <dbReference type="Proteomes" id="UP001501588"/>
    </source>
</evidence>
<organism evidence="2 3">
    <name type="scientific">Craurococcus roseus</name>
    <dbReference type="NCBI Taxonomy" id="77585"/>
    <lineage>
        <taxon>Bacteria</taxon>
        <taxon>Pseudomonadati</taxon>
        <taxon>Pseudomonadota</taxon>
        <taxon>Alphaproteobacteria</taxon>
        <taxon>Acetobacterales</taxon>
        <taxon>Acetobacteraceae</taxon>
        <taxon>Craurococcus</taxon>
    </lineage>
</organism>
<dbReference type="InterPro" id="IPR048020">
    <property type="entry name" value="Transpos_IS3"/>
</dbReference>
<dbReference type="InterPro" id="IPR001584">
    <property type="entry name" value="Integrase_cat-core"/>
</dbReference>
<name>A0ABN1ER95_9PROT</name>
<dbReference type="Proteomes" id="UP001501588">
    <property type="component" value="Unassembled WGS sequence"/>
</dbReference>
<dbReference type="PANTHER" id="PTHR47515:SF1">
    <property type="entry name" value="BLR2054 PROTEIN"/>
    <property type="match status" value="1"/>
</dbReference>
<dbReference type="InterPro" id="IPR025948">
    <property type="entry name" value="HTH-like_dom"/>
</dbReference>
<reference evidence="2 3" key="1">
    <citation type="journal article" date="2019" name="Int. J. Syst. Evol. Microbiol.">
        <title>The Global Catalogue of Microorganisms (GCM) 10K type strain sequencing project: providing services to taxonomists for standard genome sequencing and annotation.</title>
        <authorList>
            <consortium name="The Broad Institute Genomics Platform"/>
            <consortium name="The Broad Institute Genome Sequencing Center for Infectious Disease"/>
            <person name="Wu L."/>
            <person name="Ma J."/>
        </authorList>
    </citation>
    <scope>NUCLEOTIDE SEQUENCE [LARGE SCALE GENOMIC DNA]</scope>
    <source>
        <strain evidence="2 3">JCM 9933</strain>
    </source>
</reference>
<keyword evidence="3" id="KW-1185">Reference proteome</keyword>
<dbReference type="EMBL" id="BAAAFZ010000008">
    <property type="protein sequence ID" value="GAA0572281.1"/>
    <property type="molecule type" value="Genomic_DNA"/>
</dbReference>
<accession>A0ABN1ER95</accession>
<feature type="domain" description="Integrase catalytic" evidence="1">
    <location>
        <begin position="116"/>
        <end position="287"/>
    </location>
</feature>
<dbReference type="Pfam" id="PF13683">
    <property type="entry name" value="rve_3"/>
    <property type="match status" value="1"/>
</dbReference>
<dbReference type="SUPFAM" id="SSF53098">
    <property type="entry name" value="Ribonuclease H-like"/>
    <property type="match status" value="1"/>
</dbReference>
<dbReference type="PROSITE" id="PS50994">
    <property type="entry name" value="INTEGRASE"/>
    <property type="match status" value="1"/>
</dbReference>
<dbReference type="InterPro" id="IPR036397">
    <property type="entry name" value="RNaseH_sf"/>
</dbReference>
<sequence>MALAVAATGRFPVKAVAKALDVARSNLVDRLRRPERRRRGPHRRGGDDELLAEIRAVTDARPTYGYRRVAALLNRARRNSDEPPVNRKRVFRLMRLGSMLLRPCTGRRAGRAHDGTVVAPASNRRWASDGFEVPCWNGEVVRVAFAIDTHDREVMAWVATAGAGISGGMVRDMMLECVERRFDAVRAPEPVQWLADNGSAYTAGETVDFAAALNLVACFTPVRSPESNGVCEVFVKTFKRDYARVSPRPDAISVLQRLPAWFDDYNTAHPHSGLRMRSPREFIADQSSTPAGCPV</sequence>
<dbReference type="Gene3D" id="3.30.420.10">
    <property type="entry name" value="Ribonuclease H-like superfamily/Ribonuclease H"/>
    <property type="match status" value="1"/>
</dbReference>
<gene>
    <name evidence="2" type="ORF">GCM10009416_08640</name>
</gene>
<dbReference type="Pfam" id="PF13276">
    <property type="entry name" value="HTH_21"/>
    <property type="match status" value="1"/>
</dbReference>
<proteinExistence type="predicted"/>
<dbReference type="InterPro" id="IPR012337">
    <property type="entry name" value="RNaseH-like_sf"/>
</dbReference>